<proteinExistence type="predicted"/>
<evidence type="ECO:0000313" key="4">
    <source>
        <dbReference type="Proteomes" id="UP001168528"/>
    </source>
</evidence>
<feature type="chain" id="PRO_5047256956" evidence="1">
    <location>
        <begin position="24"/>
        <end position="275"/>
    </location>
</feature>
<reference evidence="3" key="1">
    <citation type="submission" date="2023-07" db="EMBL/GenBank/DDBJ databases">
        <title>The genome sequence of Rhodocytophaga aerolata KACC 12507.</title>
        <authorList>
            <person name="Zhang X."/>
        </authorList>
    </citation>
    <scope>NUCLEOTIDE SEQUENCE</scope>
    <source>
        <strain evidence="3">KACC 12507</strain>
    </source>
</reference>
<feature type="signal peptide" evidence="1">
    <location>
        <begin position="1"/>
        <end position="23"/>
    </location>
</feature>
<feature type="domain" description="DUF4097" evidence="2">
    <location>
        <begin position="31"/>
        <end position="246"/>
    </location>
</feature>
<dbReference type="EMBL" id="JAUKPO010000006">
    <property type="protein sequence ID" value="MDO1447129.1"/>
    <property type="molecule type" value="Genomic_DNA"/>
</dbReference>
<evidence type="ECO:0000256" key="1">
    <source>
        <dbReference type="SAM" id="SignalP"/>
    </source>
</evidence>
<keyword evidence="1" id="KW-0732">Signal</keyword>
<keyword evidence="4" id="KW-1185">Reference proteome</keyword>
<evidence type="ECO:0000259" key="2">
    <source>
        <dbReference type="Pfam" id="PF13349"/>
    </source>
</evidence>
<organism evidence="3 4">
    <name type="scientific">Rhodocytophaga aerolata</name>
    <dbReference type="NCBI Taxonomy" id="455078"/>
    <lineage>
        <taxon>Bacteria</taxon>
        <taxon>Pseudomonadati</taxon>
        <taxon>Bacteroidota</taxon>
        <taxon>Cytophagia</taxon>
        <taxon>Cytophagales</taxon>
        <taxon>Rhodocytophagaceae</taxon>
        <taxon>Rhodocytophaga</taxon>
    </lineage>
</organism>
<protein>
    <submittedName>
        <fullName evidence="3">DUF4097 family beta strand repeat-containing protein</fullName>
    </submittedName>
</protein>
<gene>
    <name evidence="3" type="ORF">Q0590_12745</name>
</gene>
<name>A0ABT8R723_9BACT</name>
<dbReference type="InterPro" id="IPR025164">
    <property type="entry name" value="Toastrack_DUF4097"/>
</dbReference>
<accession>A0ABT8R723</accession>
<comment type="caution">
    <text evidence="3">The sequence shown here is derived from an EMBL/GenBank/DDBJ whole genome shotgun (WGS) entry which is preliminary data.</text>
</comment>
<dbReference type="RefSeq" id="WP_302037932.1">
    <property type="nucleotide sequence ID" value="NZ_JAUKPO010000006.1"/>
</dbReference>
<dbReference type="Pfam" id="PF13349">
    <property type="entry name" value="DUF4097"/>
    <property type="match status" value="1"/>
</dbReference>
<sequence length="275" mass="29957">MKNIHIILVCLLLSLYVNMPAFAQGDAKEQITVPLSSPGKPGKLKVGLTNGSIKVTGYDGKEVMVEASAVTRKSDDENTGTTANGMKRISNNAFSLEVEENNNEVDIDTDSWRRKIDLVVRVPKNFSLELEAINQGNIQVEGVNGAMEISNVNGKITLTNVSGSVVANTVNGDITVTFREVTPNTPMAFTTLNGNVDISFPGNAKFNTKIKSDRGDIFTDFDMAVDNSKPKVEQKSSSGTYRVSIDEWVYGKINGGGPEMLFKNMHGNIYIRKTN</sequence>
<dbReference type="Proteomes" id="UP001168528">
    <property type="component" value="Unassembled WGS sequence"/>
</dbReference>
<evidence type="ECO:0000313" key="3">
    <source>
        <dbReference type="EMBL" id="MDO1447129.1"/>
    </source>
</evidence>